<sequence length="106" mass="10975">MSIKQDSVARCAPAVGTILEGAGHNPSGSLTARSDEGWGLKQPALGAGTKKKRGNASWQGHVGFGFGTNPRQIVLLGSSQGDTWSIAAFARRAHVLLLADMPLPAP</sequence>
<accession>A0ABU9ZF39</accession>
<feature type="region of interest" description="Disordered" evidence="1">
    <location>
        <begin position="20"/>
        <end position="55"/>
    </location>
</feature>
<organism evidence="2 3">
    <name type="scientific">Methylorubrum rhodesianum</name>
    <dbReference type="NCBI Taxonomy" id="29427"/>
    <lineage>
        <taxon>Bacteria</taxon>
        <taxon>Pseudomonadati</taxon>
        <taxon>Pseudomonadota</taxon>
        <taxon>Alphaproteobacteria</taxon>
        <taxon>Hyphomicrobiales</taxon>
        <taxon>Methylobacteriaceae</taxon>
        <taxon>Methylorubrum</taxon>
    </lineage>
</organism>
<dbReference type="EMBL" id="JAQYXL010000001">
    <property type="protein sequence ID" value="MEN3230074.1"/>
    <property type="molecule type" value="Genomic_DNA"/>
</dbReference>
<gene>
    <name evidence="2" type="ORF">PUR21_20840</name>
</gene>
<dbReference type="RefSeq" id="WP_345971588.1">
    <property type="nucleotide sequence ID" value="NZ_JAQYXL010000001.1"/>
</dbReference>
<evidence type="ECO:0000256" key="1">
    <source>
        <dbReference type="SAM" id="MobiDB-lite"/>
    </source>
</evidence>
<keyword evidence="3" id="KW-1185">Reference proteome</keyword>
<evidence type="ECO:0000313" key="3">
    <source>
        <dbReference type="Proteomes" id="UP001404845"/>
    </source>
</evidence>
<evidence type="ECO:0000313" key="2">
    <source>
        <dbReference type="EMBL" id="MEN3230074.1"/>
    </source>
</evidence>
<protein>
    <submittedName>
        <fullName evidence="2">Uncharacterized protein</fullName>
    </submittedName>
</protein>
<proteinExistence type="predicted"/>
<reference evidence="2 3" key="1">
    <citation type="journal article" date="2023" name="PLoS ONE">
        <title>Complete genome assembly of Hawai'i environmental nontuberculous mycobacteria reveals unexpected co-isolation with methylobacteria.</title>
        <authorList>
            <person name="Hendrix J."/>
            <person name="Epperson L.E."/>
            <person name="Tong E.I."/>
            <person name="Chan Y.L."/>
            <person name="Hasan N.A."/>
            <person name="Dawrs S.N."/>
            <person name="Norton G.J."/>
            <person name="Virdi R."/>
            <person name="Crooks J.L."/>
            <person name="Chan E.D."/>
            <person name="Honda J.R."/>
            <person name="Strong M."/>
        </authorList>
    </citation>
    <scope>NUCLEOTIDE SEQUENCE [LARGE SCALE GENOMIC DNA]</scope>
    <source>
        <strain evidence="2 3">NJH_HI01</strain>
    </source>
</reference>
<dbReference type="Proteomes" id="UP001404845">
    <property type="component" value="Unassembled WGS sequence"/>
</dbReference>
<name>A0ABU9ZF39_9HYPH</name>
<comment type="caution">
    <text evidence="2">The sequence shown here is derived from an EMBL/GenBank/DDBJ whole genome shotgun (WGS) entry which is preliminary data.</text>
</comment>